<evidence type="ECO:0000313" key="1">
    <source>
        <dbReference type="EMBL" id="JAD15589.1"/>
    </source>
</evidence>
<accession>A0A0A8XPC6</accession>
<dbReference type="EMBL" id="GBRH01282306">
    <property type="protein sequence ID" value="JAD15589.1"/>
    <property type="molecule type" value="Transcribed_RNA"/>
</dbReference>
<reference evidence="1" key="1">
    <citation type="submission" date="2014-09" db="EMBL/GenBank/DDBJ databases">
        <authorList>
            <person name="Magalhaes I.L.F."/>
            <person name="Oliveira U."/>
            <person name="Santos F.R."/>
            <person name="Vidigal T.H.D.A."/>
            <person name="Brescovit A.D."/>
            <person name="Santos A.J."/>
        </authorList>
    </citation>
    <scope>NUCLEOTIDE SEQUENCE</scope>
    <source>
        <tissue evidence="1">Shoot tissue taken approximately 20 cm above the soil surface</tissue>
    </source>
</reference>
<proteinExistence type="predicted"/>
<name>A0A0A8XPC6_ARUDO</name>
<protein>
    <submittedName>
        <fullName evidence="1">Uncharacterized protein</fullName>
    </submittedName>
</protein>
<organism evidence="1">
    <name type="scientific">Arundo donax</name>
    <name type="common">Giant reed</name>
    <name type="synonym">Donax arundinaceus</name>
    <dbReference type="NCBI Taxonomy" id="35708"/>
    <lineage>
        <taxon>Eukaryota</taxon>
        <taxon>Viridiplantae</taxon>
        <taxon>Streptophyta</taxon>
        <taxon>Embryophyta</taxon>
        <taxon>Tracheophyta</taxon>
        <taxon>Spermatophyta</taxon>
        <taxon>Magnoliopsida</taxon>
        <taxon>Liliopsida</taxon>
        <taxon>Poales</taxon>
        <taxon>Poaceae</taxon>
        <taxon>PACMAD clade</taxon>
        <taxon>Arundinoideae</taxon>
        <taxon>Arundineae</taxon>
        <taxon>Arundo</taxon>
    </lineage>
</organism>
<dbReference type="AlphaFoldDB" id="A0A0A8XPC6"/>
<reference evidence="1" key="2">
    <citation type="journal article" date="2015" name="Data Brief">
        <title>Shoot transcriptome of the giant reed, Arundo donax.</title>
        <authorList>
            <person name="Barrero R.A."/>
            <person name="Guerrero F.D."/>
            <person name="Moolhuijzen P."/>
            <person name="Goolsby J.A."/>
            <person name="Tidwell J."/>
            <person name="Bellgard S.E."/>
            <person name="Bellgard M.I."/>
        </authorList>
    </citation>
    <scope>NUCLEOTIDE SEQUENCE</scope>
    <source>
        <tissue evidence="1">Shoot tissue taken approximately 20 cm above the soil surface</tissue>
    </source>
</reference>
<sequence length="49" mass="5685">MIQSRFHFCFWLASHNSLTTHISVAMSLQTASLVRFPQINQLSPHYLSH</sequence>